<proteinExistence type="inferred from homology"/>
<organism evidence="7">
    <name type="scientific">Candidatus Actinomarina minuta</name>
    <dbReference type="NCBI Taxonomy" id="1389454"/>
    <lineage>
        <taxon>Bacteria</taxon>
        <taxon>Bacillati</taxon>
        <taxon>Actinomycetota</taxon>
        <taxon>Actinomycetes</taxon>
        <taxon>Candidatus Actinomarinidae</taxon>
        <taxon>Candidatus Actinomarinales</taxon>
        <taxon>Candidatus Actinomarineae</taxon>
        <taxon>Candidatus Actinomarinaceae</taxon>
        <taxon>Candidatus Actinomarina</taxon>
    </lineage>
</organism>
<dbReference type="AlphaFoldDB" id="S5DL33"/>
<evidence type="ECO:0000256" key="1">
    <source>
        <dbReference type="ARBA" id="ARBA00010790"/>
    </source>
</evidence>
<name>S5DL33_9ACTN</name>
<evidence type="ECO:0000256" key="2">
    <source>
        <dbReference type="ARBA" id="ARBA00022630"/>
    </source>
</evidence>
<evidence type="ECO:0000256" key="4">
    <source>
        <dbReference type="ARBA" id="ARBA00023002"/>
    </source>
</evidence>
<keyword evidence="4" id="KW-0560">Oxidoreductase</keyword>
<evidence type="ECO:0000313" key="7">
    <source>
        <dbReference type="EMBL" id="AGQ19576.1"/>
    </source>
</evidence>
<dbReference type="GO" id="GO:0050660">
    <property type="term" value="F:flavin adenine dinucleotide binding"/>
    <property type="evidence" value="ECO:0007669"/>
    <property type="project" value="InterPro"/>
</dbReference>
<protein>
    <submittedName>
        <fullName evidence="7">MedDCM-OCT-S38-C2-cds46</fullName>
    </submittedName>
</protein>
<evidence type="ECO:0000259" key="5">
    <source>
        <dbReference type="Pfam" id="PF00732"/>
    </source>
</evidence>
<sequence length="613" mass="68636">MDKRISKSFRIIFSSLYPNFNEDERKNSEKYFNFILANFPDRSEIMLLKAVLFIFSFGVRKVFIKDKNIPKFIKNLQSSNLSLIRKLGSGMTALFGLSTARSLDGEGSVYKYLDYPIHKNTTIQKKDVSIPKSIEVAVIGSGSGGGVAANVLNEKYEVGLFEKGSHGNGETNNETFGYHNFYDTNAIQQTRGYKVLLLAGMGIGGGTSVNWTTSLRTPDKILNEWDSLTGQNNYFNSSEFKSSMDYVCKELNVDVENNRIPQKEKKLAEGLELNDLSYKIIPRNTSNADCTESGFSTFGRYDESINSTNKVWFSEDKFEPENVFSDTNIKSLDISNGKATHINVENNGVLHKVAVDKVILAAGSLNTPKILLDSGYKNKQLGHNLKLHPVSGVAGKFSEEQKPWAGTMQGIHSDDNLFRKDNYGYLLEGLPMHPSLFFPFFPNNNDKFNDFIESYKYWSGGIVLTSDTSSGSIINKNPQHLWDYNLNDFDHENLMHGMESLVRANYLAGAEEIMVATSPTMHWKKSSNEDIEEFLNKVKAIKNQPFRMLLGSAHQMGTARMNPDPNLGVTDLNGKVHGLDNVFIVDSSVFPRCSGVNPMITIQSTSHFLTSKI</sequence>
<evidence type="ECO:0000259" key="6">
    <source>
        <dbReference type="Pfam" id="PF05199"/>
    </source>
</evidence>
<dbReference type="Gene3D" id="3.50.50.60">
    <property type="entry name" value="FAD/NAD(P)-binding domain"/>
    <property type="match status" value="2"/>
</dbReference>
<reference evidence="7" key="1">
    <citation type="journal article" date="2013" name="Sci. Rep.">
        <title>Metagenomics uncovers a new group of low GC and ultra-small marine Actinobacteria.</title>
        <authorList>
            <person name="Ghai R."/>
            <person name="Mizuno C.M."/>
            <person name="Picazo A."/>
            <person name="Camacho A."/>
            <person name="Rodriguez-Valera F."/>
        </authorList>
    </citation>
    <scope>NUCLEOTIDE SEQUENCE</scope>
</reference>
<dbReference type="SUPFAM" id="SSF51905">
    <property type="entry name" value="FAD/NAD(P)-binding domain"/>
    <property type="match status" value="1"/>
</dbReference>
<dbReference type="PANTHER" id="PTHR46056">
    <property type="entry name" value="LONG-CHAIN-ALCOHOL OXIDASE"/>
    <property type="match status" value="1"/>
</dbReference>
<dbReference type="GO" id="GO:0016614">
    <property type="term" value="F:oxidoreductase activity, acting on CH-OH group of donors"/>
    <property type="evidence" value="ECO:0007669"/>
    <property type="project" value="InterPro"/>
</dbReference>
<keyword evidence="2" id="KW-0285">Flavoprotein</keyword>
<dbReference type="Pfam" id="PF05199">
    <property type="entry name" value="GMC_oxred_C"/>
    <property type="match status" value="1"/>
</dbReference>
<dbReference type="InterPro" id="IPR007867">
    <property type="entry name" value="GMC_OxRtase_C"/>
</dbReference>
<evidence type="ECO:0000256" key="3">
    <source>
        <dbReference type="ARBA" id="ARBA00022827"/>
    </source>
</evidence>
<dbReference type="Pfam" id="PF00732">
    <property type="entry name" value="GMC_oxred_N"/>
    <property type="match status" value="1"/>
</dbReference>
<dbReference type="InterPro" id="IPR000172">
    <property type="entry name" value="GMC_OxRdtase_N"/>
</dbReference>
<feature type="domain" description="Glucose-methanol-choline oxidoreductase C-terminal" evidence="6">
    <location>
        <begin position="481"/>
        <end position="603"/>
    </location>
</feature>
<keyword evidence="3" id="KW-0274">FAD</keyword>
<dbReference type="InterPro" id="IPR036188">
    <property type="entry name" value="FAD/NAD-bd_sf"/>
</dbReference>
<dbReference type="EMBL" id="KC811135">
    <property type="protein sequence ID" value="AGQ19576.1"/>
    <property type="molecule type" value="Genomic_DNA"/>
</dbReference>
<comment type="similarity">
    <text evidence="1">Belongs to the GMC oxidoreductase family.</text>
</comment>
<feature type="domain" description="Glucose-methanol-choline oxidoreductase N-terminal" evidence="5">
    <location>
        <begin position="192"/>
        <end position="390"/>
    </location>
</feature>
<accession>S5DL33</accession>
<dbReference type="PANTHER" id="PTHR46056:SF12">
    <property type="entry name" value="LONG-CHAIN-ALCOHOL OXIDASE"/>
    <property type="match status" value="1"/>
</dbReference>